<dbReference type="InterPro" id="IPR036770">
    <property type="entry name" value="Ankyrin_rpt-contain_sf"/>
</dbReference>
<feature type="region of interest" description="Disordered" evidence="1">
    <location>
        <begin position="133"/>
        <end position="207"/>
    </location>
</feature>
<feature type="chain" id="PRO_5045581322" evidence="2">
    <location>
        <begin position="29"/>
        <end position="207"/>
    </location>
</feature>
<evidence type="ECO:0000313" key="3">
    <source>
        <dbReference type="EMBL" id="RMI24813.1"/>
    </source>
</evidence>
<evidence type="ECO:0000256" key="2">
    <source>
        <dbReference type="SAM" id="SignalP"/>
    </source>
</evidence>
<evidence type="ECO:0000256" key="1">
    <source>
        <dbReference type="SAM" id="MobiDB-lite"/>
    </source>
</evidence>
<dbReference type="RefSeq" id="WP_122140005.1">
    <property type="nucleotide sequence ID" value="NZ_RFLX01000007.1"/>
</dbReference>
<name>A0ABX9VJT7_9PROT</name>
<keyword evidence="2" id="KW-0732">Signal</keyword>
<comment type="caution">
    <text evidence="3">The sequence shown here is derived from an EMBL/GenBank/DDBJ whole genome shotgun (WGS) entry which is preliminary data.</text>
</comment>
<feature type="compositionally biased region" description="Low complexity" evidence="1">
    <location>
        <begin position="145"/>
        <end position="157"/>
    </location>
</feature>
<dbReference type="EMBL" id="RFLX01000007">
    <property type="protein sequence ID" value="RMI24813.1"/>
    <property type="molecule type" value="Genomic_DNA"/>
</dbReference>
<feature type="region of interest" description="Disordered" evidence="1">
    <location>
        <begin position="32"/>
        <end position="69"/>
    </location>
</feature>
<proteinExistence type="predicted"/>
<dbReference type="Gene3D" id="1.25.40.20">
    <property type="entry name" value="Ankyrin repeat-containing domain"/>
    <property type="match status" value="1"/>
</dbReference>
<gene>
    <name evidence="3" type="ORF">EBE87_11760</name>
</gene>
<dbReference type="Proteomes" id="UP000274097">
    <property type="component" value="Unassembled WGS sequence"/>
</dbReference>
<feature type="compositionally biased region" description="Pro residues" evidence="1">
    <location>
        <begin position="158"/>
        <end position="172"/>
    </location>
</feature>
<dbReference type="SUPFAM" id="SSF48403">
    <property type="entry name" value="Ankyrin repeat"/>
    <property type="match status" value="1"/>
</dbReference>
<keyword evidence="4" id="KW-1185">Reference proteome</keyword>
<protein>
    <submittedName>
        <fullName evidence="3">Ankyrin repeat domain-containing protein</fullName>
    </submittedName>
</protein>
<accession>A0ABX9VJT7</accession>
<evidence type="ECO:0000313" key="4">
    <source>
        <dbReference type="Proteomes" id="UP000274097"/>
    </source>
</evidence>
<feature type="signal peptide" evidence="2">
    <location>
        <begin position="1"/>
        <end position="28"/>
    </location>
</feature>
<feature type="compositionally biased region" description="Low complexity" evidence="1">
    <location>
        <begin position="173"/>
        <end position="187"/>
    </location>
</feature>
<organism evidence="3 4">
    <name type="scientific">Teichococcus wenyumeiae</name>
    <dbReference type="NCBI Taxonomy" id="2478470"/>
    <lineage>
        <taxon>Bacteria</taxon>
        <taxon>Pseudomonadati</taxon>
        <taxon>Pseudomonadota</taxon>
        <taxon>Alphaproteobacteria</taxon>
        <taxon>Acetobacterales</taxon>
        <taxon>Roseomonadaceae</taxon>
        <taxon>Roseomonas</taxon>
    </lineage>
</organism>
<sequence>MRRSISPTRLLPLAALAAMLLPGLPAMAQMGRGPMTPNAPAASSAAPPPALPGLATRNAPPAIPPDANFNNLGPTEALFDSINRGDLASARDAVSRGADLNGHNVLGLTPLESAVDQGRNAIAFFLLSARGAVPSSAPPPPPLPGAEGPATAGRAAPAPRPARAPLSAPPAVAPRGAAAPATPLPRADGGAARPDVGFLGFDAGRGG</sequence>
<reference evidence="3 4" key="1">
    <citation type="submission" date="2018-10" db="EMBL/GenBank/DDBJ databases">
        <title>Roseomonas sp. nov., isolated from feces of Tibetan antelopes in the Qinghai-Tibet plateau, China.</title>
        <authorList>
            <person name="Tian Z."/>
        </authorList>
    </citation>
    <scope>NUCLEOTIDE SEQUENCE [LARGE SCALE GENOMIC DNA]</scope>
    <source>
        <strain evidence="3 4">Z23</strain>
    </source>
</reference>